<organism evidence="3 4">
    <name type="scientific">Nephila pilipes</name>
    <name type="common">Giant wood spider</name>
    <name type="synonym">Nephila maculata</name>
    <dbReference type="NCBI Taxonomy" id="299642"/>
    <lineage>
        <taxon>Eukaryota</taxon>
        <taxon>Metazoa</taxon>
        <taxon>Ecdysozoa</taxon>
        <taxon>Arthropoda</taxon>
        <taxon>Chelicerata</taxon>
        <taxon>Arachnida</taxon>
        <taxon>Araneae</taxon>
        <taxon>Araneomorphae</taxon>
        <taxon>Entelegynae</taxon>
        <taxon>Araneoidea</taxon>
        <taxon>Nephilidae</taxon>
        <taxon>Nephila</taxon>
    </lineage>
</organism>
<sequence length="305" mass="35238">MTEKYVWSNIKKQVREWTKECIRCQKYKVTGHTISEFDEYQAPDKSFSVVHIDLIGPLPPSEGMMYCLTCIDRFSSGMEVVHLPDITAEIVGKAIYEHWICRFGVSATIITDQGRQIESQLFRKIAAIRGIRPALRPDINHTITQMVYGTCIKLPGEFFDQPTINKDPQNFVTKLQQHMEDIKPLKLSSTRKQKIFVHKELKSCSHVFVRIDRVKNTLEPPYEGPFVVVRKLHKYFTIVIKGKQVNISVDRLKPSYLLELDHDNGHFTAEHKNANPNSVDPPLMPDKQPTTSRGIKIHKPVRFRE</sequence>
<dbReference type="GO" id="GO:0015074">
    <property type="term" value="P:DNA integration"/>
    <property type="evidence" value="ECO:0007669"/>
    <property type="project" value="InterPro"/>
</dbReference>
<comment type="caution">
    <text evidence="3">The sequence shown here is derived from an EMBL/GenBank/DDBJ whole genome shotgun (WGS) entry which is preliminary data.</text>
</comment>
<evidence type="ECO:0000256" key="1">
    <source>
        <dbReference type="SAM" id="MobiDB-lite"/>
    </source>
</evidence>
<dbReference type="Proteomes" id="UP000887013">
    <property type="component" value="Unassembled WGS sequence"/>
</dbReference>
<feature type="domain" description="Integrase catalytic" evidence="2">
    <location>
        <begin position="39"/>
        <end position="135"/>
    </location>
</feature>
<evidence type="ECO:0000313" key="3">
    <source>
        <dbReference type="EMBL" id="GFU09747.1"/>
    </source>
</evidence>
<dbReference type="EMBL" id="BMAW01028915">
    <property type="protein sequence ID" value="GFU09747.1"/>
    <property type="molecule type" value="Genomic_DNA"/>
</dbReference>
<dbReference type="InterPro" id="IPR036397">
    <property type="entry name" value="RNaseH_sf"/>
</dbReference>
<dbReference type="Pfam" id="PF00665">
    <property type="entry name" value="rve"/>
    <property type="match status" value="1"/>
</dbReference>
<dbReference type="AlphaFoldDB" id="A0A8X6QB72"/>
<dbReference type="PANTHER" id="PTHR38681:SF1">
    <property type="entry name" value="RETROVIRUS-RELATED POL POLYPROTEIN FROM TRANSPOSON 412-LIKE PROTEIN"/>
    <property type="match status" value="1"/>
</dbReference>
<dbReference type="InterPro" id="IPR001584">
    <property type="entry name" value="Integrase_cat-core"/>
</dbReference>
<evidence type="ECO:0000313" key="4">
    <source>
        <dbReference type="Proteomes" id="UP000887013"/>
    </source>
</evidence>
<evidence type="ECO:0000259" key="2">
    <source>
        <dbReference type="PROSITE" id="PS50994"/>
    </source>
</evidence>
<feature type="compositionally biased region" description="Basic residues" evidence="1">
    <location>
        <begin position="295"/>
        <end position="305"/>
    </location>
</feature>
<dbReference type="Gene3D" id="3.30.420.10">
    <property type="entry name" value="Ribonuclease H-like superfamily/Ribonuclease H"/>
    <property type="match status" value="1"/>
</dbReference>
<dbReference type="PROSITE" id="PS50994">
    <property type="entry name" value="INTEGRASE"/>
    <property type="match status" value="1"/>
</dbReference>
<gene>
    <name evidence="3" type="primary">pol_4433</name>
    <name evidence="3" type="ORF">NPIL_191041</name>
</gene>
<reference evidence="3" key="1">
    <citation type="submission" date="2020-08" db="EMBL/GenBank/DDBJ databases">
        <title>Multicomponent nature underlies the extraordinary mechanical properties of spider dragline silk.</title>
        <authorList>
            <person name="Kono N."/>
            <person name="Nakamura H."/>
            <person name="Mori M."/>
            <person name="Yoshida Y."/>
            <person name="Ohtoshi R."/>
            <person name="Malay A.D."/>
            <person name="Moran D.A.P."/>
            <person name="Tomita M."/>
            <person name="Numata K."/>
            <person name="Arakawa K."/>
        </authorList>
    </citation>
    <scope>NUCLEOTIDE SEQUENCE</scope>
</reference>
<protein>
    <submittedName>
        <fullName evidence="3">Retrovirus-related Pol polyprotein from transposon opus</fullName>
    </submittedName>
</protein>
<dbReference type="SUPFAM" id="SSF53098">
    <property type="entry name" value="Ribonuclease H-like"/>
    <property type="match status" value="1"/>
</dbReference>
<feature type="region of interest" description="Disordered" evidence="1">
    <location>
        <begin position="267"/>
        <end position="305"/>
    </location>
</feature>
<keyword evidence="4" id="KW-1185">Reference proteome</keyword>
<name>A0A8X6QB72_NEPPI</name>
<proteinExistence type="predicted"/>
<accession>A0A8X6QB72</accession>
<dbReference type="OrthoDB" id="425619at2759"/>
<dbReference type="InterPro" id="IPR012337">
    <property type="entry name" value="RNaseH-like_sf"/>
</dbReference>
<dbReference type="PANTHER" id="PTHR38681">
    <property type="entry name" value="RETROVIRUS-RELATED POL POLYPROTEIN FROM TRANSPOSON 412-LIKE PROTEIN-RELATED"/>
    <property type="match status" value="1"/>
</dbReference>
<dbReference type="GO" id="GO:0003676">
    <property type="term" value="F:nucleic acid binding"/>
    <property type="evidence" value="ECO:0007669"/>
    <property type="project" value="InterPro"/>
</dbReference>